<evidence type="ECO:0000313" key="2">
    <source>
        <dbReference type="EnsemblFungi" id="CEF72923"/>
    </source>
</evidence>
<organism evidence="1 3">
    <name type="scientific">Gibberella zeae (strain ATCC MYA-4620 / CBS 123657 / FGSC 9075 / NRRL 31084 / PH-1)</name>
    <name type="common">Wheat head blight fungus</name>
    <name type="synonym">Fusarium graminearum</name>
    <dbReference type="NCBI Taxonomy" id="229533"/>
    <lineage>
        <taxon>Eukaryota</taxon>
        <taxon>Fungi</taxon>
        <taxon>Dikarya</taxon>
        <taxon>Ascomycota</taxon>
        <taxon>Pezizomycotina</taxon>
        <taxon>Sordariomycetes</taxon>
        <taxon>Hypocreomycetidae</taxon>
        <taxon>Hypocreales</taxon>
        <taxon>Nectriaceae</taxon>
        <taxon>Fusarium</taxon>
    </lineage>
</organism>
<reference evidence="2 3" key="1">
    <citation type="journal article" date="2007" name="Science">
        <title>The Fusarium graminearum genome reveals a link between localized polymorphism and pathogen specialization.</title>
        <authorList>
            <person name="Cuomo C.A."/>
            <person name="Gueldener U."/>
            <person name="Xu J.-R."/>
            <person name="Trail F."/>
            <person name="Turgeon B.G."/>
            <person name="Di Pietro A."/>
            <person name="Walton J.D."/>
            <person name="Ma L.-J."/>
            <person name="Baker S.E."/>
            <person name="Rep M."/>
            <person name="Adam G."/>
            <person name="Antoniw J."/>
            <person name="Baldwin T."/>
            <person name="Calvo S.E."/>
            <person name="Chang Y.-L."/>
            <person name="DeCaprio D."/>
            <person name="Gale L.R."/>
            <person name="Gnerre S."/>
            <person name="Goswami R.S."/>
            <person name="Hammond-Kosack K."/>
            <person name="Harris L.J."/>
            <person name="Hilburn K."/>
            <person name="Kennell J.C."/>
            <person name="Kroken S."/>
            <person name="Magnuson J.K."/>
            <person name="Mannhaupt G."/>
            <person name="Mauceli E.W."/>
            <person name="Mewes H.-W."/>
            <person name="Mitterbauer R."/>
            <person name="Muehlbauer G."/>
            <person name="Muensterkoetter M."/>
            <person name="Nelson D."/>
            <person name="O'Donnell K."/>
            <person name="Ouellet T."/>
            <person name="Qi W."/>
            <person name="Quesneville H."/>
            <person name="Roncero M.I.G."/>
            <person name="Seong K.-Y."/>
            <person name="Tetko I.V."/>
            <person name="Urban M."/>
            <person name="Waalwijk C."/>
            <person name="Ward T.J."/>
            <person name="Yao J."/>
            <person name="Birren B.W."/>
            <person name="Kistler H.C."/>
        </authorList>
    </citation>
    <scope>NUCLEOTIDE SEQUENCE [LARGE SCALE GENOMIC DNA]</scope>
    <source>
        <strain evidence="3">ATCC MYA-4620 / CBS 123657 / FGSC 9075 / NRRL 31084 / PH-1</strain>
        <strain evidence="2">PH-1 / ATCC MYA-4620 / FGSC 9075 / NRRL 31084</strain>
    </source>
</reference>
<dbReference type="AlphaFoldDB" id="A0A098D1V8"/>
<gene>
    <name evidence="1" type="ORF">FGRAMPH1_01T02243</name>
</gene>
<dbReference type="Proteomes" id="UP000070720">
    <property type="component" value="Chromosome 1"/>
</dbReference>
<dbReference type="InParanoid" id="A0A098D1V8"/>
<proteinExistence type="predicted"/>
<name>A0A098D1V8_GIBZE</name>
<sequence length="50" mass="5705">MVNQVIRRAGALDLYDANNDRTVGPRVETILINPSTCWYYLDFVITIGVF</sequence>
<reference evidence="1 3" key="3">
    <citation type="journal article" date="2015" name="BMC Genomics">
        <title>The completed genome sequence of the pathogenic ascomycete fungus Fusarium graminearum.</title>
        <authorList>
            <person name="King R."/>
            <person name="Urban M."/>
            <person name="Hammond-Kosack M.C."/>
            <person name="Hassani-Pak K."/>
            <person name="Hammond-Kosack K.E."/>
        </authorList>
    </citation>
    <scope>NUCLEOTIDE SEQUENCE [LARGE SCALE GENOMIC DNA]</scope>
    <source>
        <strain evidence="3">ATCC MYA-4620 / CBS 123657 / FGSC 9075 / NRRL 31084 / PH-1</strain>
        <strain evidence="1">PH-1</strain>
    </source>
</reference>
<dbReference type="EMBL" id="HG970332">
    <property type="protein sequence ID" value="CEF72923.1"/>
    <property type="molecule type" value="Genomic_DNA"/>
</dbReference>
<keyword evidence="3" id="KW-1185">Reference proteome</keyword>
<evidence type="ECO:0000313" key="3">
    <source>
        <dbReference type="Proteomes" id="UP000070720"/>
    </source>
</evidence>
<accession>A0A098D1V8</accession>
<dbReference type="VEuPathDB" id="FungiDB:FGRAMPH1_01G02243"/>
<accession>A0A0E0RNU8</accession>
<dbReference type="EnsemblFungi" id="CEF72923">
    <property type="protein sequence ID" value="CEF72923"/>
    <property type="gene ID" value="FGRRES_15090"/>
</dbReference>
<reference evidence="2" key="4">
    <citation type="submission" date="2017-01" db="UniProtKB">
        <authorList>
            <consortium name="EnsemblFungi"/>
        </authorList>
    </citation>
    <scope>IDENTIFICATION</scope>
    <source>
        <strain evidence="2">PH-1 / ATCC MYA-4620 / FGSC 9075 / NRRL 31084</strain>
    </source>
</reference>
<protein>
    <submittedName>
        <fullName evidence="1">Chromosome 1, complete genome</fullName>
    </submittedName>
</protein>
<reference evidence="2 3" key="2">
    <citation type="journal article" date="2010" name="Nature">
        <title>Comparative genomics reveals mobile pathogenicity chromosomes in Fusarium.</title>
        <authorList>
            <person name="Ma L.J."/>
            <person name="van der Does H.C."/>
            <person name="Borkovich K.A."/>
            <person name="Coleman J.J."/>
            <person name="Daboussi M.J."/>
            <person name="Di Pietro A."/>
            <person name="Dufresne M."/>
            <person name="Freitag M."/>
            <person name="Grabherr M."/>
            <person name="Henrissat B."/>
            <person name="Houterman P.M."/>
            <person name="Kang S."/>
            <person name="Shim W.B."/>
            <person name="Woloshuk C."/>
            <person name="Xie X."/>
            <person name="Xu J.R."/>
            <person name="Antoniw J."/>
            <person name="Baker S.E."/>
            <person name="Bluhm B.H."/>
            <person name="Breakspear A."/>
            <person name="Brown D.W."/>
            <person name="Butchko R.A."/>
            <person name="Chapman S."/>
            <person name="Coulson R."/>
            <person name="Coutinho P.M."/>
            <person name="Danchin E.G."/>
            <person name="Diener A."/>
            <person name="Gale L.R."/>
            <person name="Gardiner D.M."/>
            <person name="Goff S."/>
            <person name="Hammond-Kosack K.E."/>
            <person name="Hilburn K."/>
            <person name="Hua-Van A."/>
            <person name="Jonkers W."/>
            <person name="Kazan K."/>
            <person name="Kodira C.D."/>
            <person name="Koehrsen M."/>
            <person name="Kumar L."/>
            <person name="Lee Y.H."/>
            <person name="Li L."/>
            <person name="Manners J.M."/>
            <person name="Miranda-Saavedra D."/>
            <person name="Mukherjee M."/>
            <person name="Park G."/>
            <person name="Park J."/>
            <person name="Park S.Y."/>
            <person name="Proctor R.H."/>
            <person name="Regev A."/>
            <person name="Ruiz-Roldan M.C."/>
            <person name="Sain D."/>
            <person name="Sakthikumar S."/>
            <person name="Sykes S."/>
            <person name="Schwartz D.C."/>
            <person name="Turgeon B.G."/>
            <person name="Wapinski I."/>
            <person name="Yoder O."/>
            <person name="Young S."/>
            <person name="Zeng Q."/>
            <person name="Zhou S."/>
            <person name="Galagan J."/>
            <person name="Cuomo C.A."/>
            <person name="Kistler H.C."/>
            <person name="Rep M."/>
        </authorList>
    </citation>
    <scope>GENOME REANNOTATION</scope>
    <source>
        <strain evidence="3">ATCC MYA-4620 / CBS 123657 / FGSC 9075 / NRRL 31084 / PH-1</strain>
        <strain evidence="2">PH-1 / ATCC MYA-4620 / FGSC 9075 / NRRL 31084</strain>
    </source>
</reference>
<evidence type="ECO:0000313" key="1">
    <source>
        <dbReference type="EMBL" id="CEF72923.1"/>
    </source>
</evidence>